<evidence type="ECO:0000256" key="9">
    <source>
        <dbReference type="ARBA" id="ARBA00022679"/>
    </source>
</evidence>
<keyword evidence="13 19" id="KW-0472">Membrane</keyword>
<dbReference type="SUPFAM" id="SSF56601">
    <property type="entry name" value="beta-lactamase/transpeptidase-like"/>
    <property type="match status" value="1"/>
</dbReference>
<feature type="compositionally biased region" description="Low complexity" evidence="18">
    <location>
        <begin position="833"/>
        <end position="855"/>
    </location>
</feature>
<protein>
    <submittedName>
        <fullName evidence="22">Penicillin-binding protein</fullName>
    </submittedName>
</protein>
<dbReference type="PANTHER" id="PTHR32282">
    <property type="entry name" value="BINDING PROTEIN TRANSPEPTIDASE, PUTATIVE-RELATED"/>
    <property type="match status" value="1"/>
</dbReference>
<reference evidence="22 23" key="1">
    <citation type="submission" date="2019-09" db="EMBL/GenBank/DDBJ databases">
        <title>Isolation of a novel species in the genus Cupriavidus from patients with sepsis using whole genome sequencing.</title>
        <authorList>
            <person name="Kweon O.J."/>
            <person name="Lee M.-K."/>
        </authorList>
    </citation>
    <scope>NUCLEOTIDE SEQUENCE [LARGE SCALE GENOMIC DNA]</scope>
    <source>
        <strain evidence="22 23">MKL-01</strain>
    </source>
</reference>
<dbReference type="Pfam" id="PF00912">
    <property type="entry name" value="Transgly"/>
    <property type="match status" value="1"/>
</dbReference>
<dbReference type="InterPro" id="IPR012338">
    <property type="entry name" value="Beta-lactam/transpept-like"/>
</dbReference>
<evidence type="ECO:0000259" key="21">
    <source>
        <dbReference type="Pfam" id="PF00912"/>
    </source>
</evidence>
<evidence type="ECO:0000256" key="8">
    <source>
        <dbReference type="ARBA" id="ARBA00022676"/>
    </source>
</evidence>
<keyword evidence="10" id="KW-0378">Hydrolase</keyword>
<keyword evidence="11" id="KW-0133">Cell shape</keyword>
<dbReference type="InterPro" id="IPR036950">
    <property type="entry name" value="PBP_transglycosylase"/>
</dbReference>
<comment type="catalytic activity">
    <reaction evidence="17">
        <text>[GlcNAc-(1-&gt;4)-Mur2Ac(oyl-L-Ala-gamma-D-Glu-L-Lys-D-Ala-D-Ala)](n)-di-trans,octa-cis-undecaprenyl diphosphate + beta-D-GlcNAc-(1-&gt;4)-Mur2Ac(oyl-L-Ala-gamma-D-Glu-L-Lys-D-Ala-D-Ala)-di-trans,octa-cis-undecaprenyl diphosphate = [GlcNAc-(1-&gt;4)-Mur2Ac(oyl-L-Ala-gamma-D-Glu-L-Lys-D-Ala-D-Ala)](n+1)-di-trans,octa-cis-undecaprenyl diphosphate + di-trans,octa-cis-undecaprenyl diphosphate + H(+)</text>
        <dbReference type="Rhea" id="RHEA:23708"/>
        <dbReference type="Rhea" id="RHEA-COMP:9602"/>
        <dbReference type="Rhea" id="RHEA-COMP:9603"/>
        <dbReference type="ChEBI" id="CHEBI:15378"/>
        <dbReference type="ChEBI" id="CHEBI:58405"/>
        <dbReference type="ChEBI" id="CHEBI:60033"/>
        <dbReference type="ChEBI" id="CHEBI:78435"/>
        <dbReference type="EC" id="2.4.99.28"/>
    </reaction>
</comment>
<feature type="domain" description="Glycosyl transferase family 51" evidence="21">
    <location>
        <begin position="68"/>
        <end position="244"/>
    </location>
</feature>
<keyword evidence="5" id="KW-1003">Cell membrane</keyword>
<dbReference type="Proteomes" id="UP000324324">
    <property type="component" value="Unassembled WGS sequence"/>
</dbReference>
<comment type="caution">
    <text evidence="22">The sequence shown here is derived from an EMBL/GenBank/DDBJ whole genome shotgun (WGS) entry which is preliminary data.</text>
</comment>
<feature type="compositionally biased region" description="Low complexity" evidence="18">
    <location>
        <begin position="810"/>
        <end position="820"/>
    </location>
</feature>
<dbReference type="GO" id="GO:0005886">
    <property type="term" value="C:plasma membrane"/>
    <property type="evidence" value="ECO:0007669"/>
    <property type="project" value="UniProtKB-SubCell"/>
</dbReference>
<keyword evidence="15" id="KW-0961">Cell wall biogenesis/degradation</keyword>
<keyword evidence="19" id="KW-1133">Transmembrane helix</keyword>
<dbReference type="GO" id="GO:0030288">
    <property type="term" value="C:outer membrane-bounded periplasmic space"/>
    <property type="evidence" value="ECO:0007669"/>
    <property type="project" value="TreeGrafter"/>
</dbReference>
<evidence type="ECO:0000256" key="13">
    <source>
        <dbReference type="ARBA" id="ARBA00023136"/>
    </source>
</evidence>
<feature type="compositionally biased region" description="Low complexity" evidence="18">
    <location>
        <begin position="773"/>
        <end position="803"/>
    </location>
</feature>
<keyword evidence="12" id="KW-0573">Peptidoglycan synthesis</keyword>
<evidence type="ECO:0000256" key="15">
    <source>
        <dbReference type="ARBA" id="ARBA00023316"/>
    </source>
</evidence>
<comment type="subcellular location">
    <subcellularLocation>
        <location evidence="1">Cell membrane</location>
    </subcellularLocation>
</comment>
<dbReference type="InterPro" id="IPR001460">
    <property type="entry name" value="PCN-bd_Tpept"/>
</dbReference>
<dbReference type="GO" id="GO:0008955">
    <property type="term" value="F:peptidoglycan glycosyltransferase activity"/>
    <property type="evidence" value="ECO:0007669"/>
    <property type="project" value="UniProtKB-EC"/>
</dbReference>
<evidence type="ECO:0000256" key="11">
    <source>
        <dbReference type="ARBA" id="ARBA00022960"/>
    </source>
</evidence>
<comment type="similarity">
    <text evidence="3">In the C-terminal section; belongs to the transpeptidase family.</text>
</comment>
<dbReference type="InterPro" id="IPR050396">
    <property type="entry name" value="Glycosyltr_51/Transpeptidase"/>
</dbReference>
<dbReference type="Gene3D" id="1.10.3810.10">
    <property type="entry name" value="Biosynthetic peptidoglycan transglycosylase-like"/>
    <property type="match status" value="1"/>
</dbReference>
<evidence type="ECO:0000256" key="10">
    <source>
        <dbReference type="ARBA" id="ARBA00022801"/>
    </source>
</evidence>
<accession>A0A5M8AQK2</accession>
<dbReference type="UniPathway" id="UPA00219"/>
<comment type="pathway">
    <text evidence="2">Cell wall biogenesis; peptidoglycan biosynthesis.</text>
</comment>
<comment type="catalytic activity">
    <reaction evidence="16">
        <text>Preferential cleavage: (Ac)2-L-Lys-D-Ala-|-D-Ala. Also transpeptidation of peptidyl-alanyl moieties that are N-acyl substituents of D-alanine.</text>
        <dbReference type="EC" id="3.4.16.4"/>
    </reaction>
</comment>
<proteinExistence type="inferred from homology"/>
<evidence type="ECO:0000256" key="16">
    <source>
        <dbReference type="ARBA" id="ARBA00034000"/>
    </source>
</evidence>
<dbReference type="EMBL" id="VWRN01000027">
    <property type="protein sequence ID" value="KAA6126118.1"/>
    <property type="molecule type" value="Genomic_DNA"/>
</dbReference>
<evidence type="ECO:0000256" key="18">
    <source>
        <dbReference type="SAM" id="MobiDB-lite"/>
    </source>
</evidence>
<evidence type="ECO:0000256" key="19">
    <source>
        <dbReference type="SAM" id="Phobius"/>
    </source>
</evidence>
<dbReference type="GO" id="GO:0008658">
    <property type="term" value="F:penicillin binding"/>
    <property type="evidence" value="ECO:0007669"/>
    <property type="project" value="InterPro"/>
</dbReference>
<evidence type="ECO:0000256" key="7">
    <source>
        <dbReference type="ARBA" id="ARBA00022670"/>
    </source>
</evidence>
<gene>
    <name evidence="22" type="ORF">F1599_08985</name>
</gene>
<evidence type="ECO:0000256" key="4">
    <source>
        <dbReference type="ARBA" id="ARBA00007739"/>
    </source>
</evidence>
<keyword evidence="14" id="KW-0511">Multifunctional enzyme</keyword>
<keyword evidence="19" id="KW-0812">Transmembrane</keyword>
<evidence type="ECO:0000256" key="5">
    <source>
        <dbReference type="ARBA" id="ARBA00022475"/>
    </source>
</evidence>
<dbReference type="GO" id="GO:0009252">
    <property type="term" value="P:peptidoglycan biosynthetic process"/>
    <property type="evidence" value="ECO:0007669"/>
    <property type="project" value="UniProtKB-UniPathway"/>
</dbReference>
<evidence type="ECO:0000256" key="14">
    <source>
        <dbReference type="ARBA" id="ARBA00023268"/>
    </source>
</evidence>
<feature type="compositionally biased region" description="Pro residues" evidence="18">
    <location>
        <begin position="856"/>
        <end position="908"/>
    </location>
</feature>
<feature type="domain" description="Penicillin-binding protein transpeptidase" evidence="20">
    <location>
        <begin position="397"/>
        <end position="628"/>
    </location>
</feature>
<organism evidence="22 23">
    <name type="scientific">Cupriavidus cauae</name>
    <dbReference type="NCBI Taxonomy" id="2608999"/>
    <lineage>
        <taxon>Bacteria</taxon>
        <taxon>Pseudomonadati</taxon>
        <taxon>Pseudomonadota</taxon>
        <taxon>Betaproteobacteria</taxon>
        <taxon>Burkholderiales</taxon>
        <taxon>Burkholderiaceae</taxon>
        <taxon>Cupriavidus</taxon>
    </lineage>
</organism>
<evidence type="ECO:0000256" key="1">
    <source>
        <dbReference type="ARBA" id="ARBA00004236"/>
    </source>
</evidence>
<keyword evidence="8" id="KW-0328">Glycosyltransferase</keyword>
<dbReference type="AlphaFoldDB" id="A0A5M8AQK2"/>
<dbReference type="SUPFAM" id="SSF53955">
    <property type="entry name" value="Lysozyme-like"/>
    <property type="match status" value="1"/>
</dbReference>
<dbReference type="Pfam" id="PF00905">
    <property type="entry name" value="Transpeptidase"/>
    <property type="match status" value="1"/>
</dbReference>
<evidence type="ECO:0000256" key="12">
    <source>
        <dbReference type="ARBA" id="ARBA00022984"/>
    </source>
</evidence>
<feature type="transmembrane region" description="Helical" evidence="19">
    <location>
        <begin position="25"/>
        <end position="46"/>
    </location>
</feature>
<name>A0A5M8AQK2_9BURK</name>
<keyword evidence="7" id="KW-0645">Protease</keyword>
<comment type="similarity">
    <text evidence="4">In the N-terminal section; belongs to the glycosyltransferase 51 family.</text>
</comment>
<dbReference type="GO" id="GO:0006508">
    <property type="term" value="P:proteolysis"/>
    <property type="evidence" value="ECO:0007669"/>
    <property type="project" value="UniProtKB-KW"/>
</dbReference>
<dbReference type="PANTHER" id="PTHR32282:SF11">
    <property type="entry name" value="PENICILLIN-BINDING PROTEIN 1B"/>
    <property type="match status" value="1"/>
</dbReference>
<evidence type="ECO:0000313" key="22">
    <source>
        <dbReference type="EMBL" id="KAA6126118.1"/>
    </source>
</evidence>
<evidence type="ECO:0000256" key="3">
    <source>
        <dbReference type="ARBA" id="ARBA00007090"/>
    </source>
</evidence>
<keyword evidence="23" id="KW-1185">Reference proteome</keyword>
<dbReference type="RefSeq" id="WP_150082814.1">
    <property type="nucleotide sequence ID" value="NZ_VWRN01000027.1"/>
</dbReference>
<evidence type="ECO:0000256" key="17">
    <source>
        <dbReference type="ARBA" id="ARBA00049902"/>
    </source>
</evidence>
<dbReference type="GO" id="GO:0071555">
    <property type="term" value="P:cell wall organization"/>
    <property type="evidence" value="ECO:0007669"/>
    <property type="project" value="UniProtKB-KW"/>
</dbReference>
<sequence>MMRDRLRSTFADWRARLRRPTGRQIAWGVAAVPVLFLAYTLVLVPFTPGISDIRKAKSERPAQVLSADGKVLAEFKRANRDWVPLDKISPNVVAALISTEDHRFYEHFGLDWRRTAAAAWYTLSGDRQGGSTLTQQLARNLYPEEIGRAASVTRKIKEAITALKIEALYSKDEILETYLNTVPFLYNATGIEMAARTYFDKPADRLDVLESATLVGMLKGTSYYNPVLNPERAVERRNTVLAQMVKRGKLKPAQFEALKKRPLRIDFERQSPEEGPAPHFAQQLRKWLIDWADRNDYNIYTDGLVVHTTIDSRLQAMANQAVARQGARLQGIANAAWSPRGGWSANRALVEAFMRETAQYRAAREAGLADADALAQVRKDADAMQKLHEQKTRIQAGFLAIDPRNGEIRAWVGSRDFADDAFDHVQQARRQPGSTFKPFVYGAAFAQGIGPDTTLRDEAVEIRLAGGEIWRPTDGGPPSGRELTLRDGLVYSKNTITAQLMQQVGPVRVANLARAMGVRQSRLDTVPSLALGTSPVTLKEMVAAYGTIANGGAYQEPTMVTRIEDRDGHVLESFRPASPERVLPPAVAYTLLDVMRDVVARGTGASIRTRYGIHADVAGKTGTTQDNADGWFILMHPQLVAGAWVGFNDARVTLRSDYWGQGAHSALPIVGDVFRRALQTRAIDQRVRFENQQQPGMLDPWLKSVEGWWARTFGPASEPEAAAEVHVTPAPAARQETPVDSGMASEPEVLDEAEPLPLPTDPQASAPFGEPVAGAGQPASAGAAPGAINGTGTPGAAGTNAGPNPGGYPGSYPGSYPAPGVGTGNAPPPAVSPPAGQGSGAAQGAANGSAGARPSATPPTPAAPAPSPAPSAAPLPQAAPPAVPSAPPSAPAPPPAPTPTPAPLPPPTNGAASPNAPG</sequence>
<dbReference type="InterPro" id="IPR001264">
    <property type="entry name" value="Glyco_trans_51"/>
</dbReference>
<dbReference type="GO" id="GO:0009002">
    <property type="term" value="F:serine-type D-Ala-D-Ala carboxypeptidase activity"/>
    <property type="evidence" value="ECO:0007669"/>
    <property type="project" value="UniProtKB-EC"/>
</dbReference>
<feature type="region of interest" description="Disordered" evidence="18">
    <location>
        <begin position="719"/>
        <end position="918"/>
    </location>
</feature>
<evidence type="ECO:0000256" key="2">
    <source>
        <dbReference type="ARBA" id="ARBA00004752"/>
    </source>
</evidence>
<keyword evidence="9" id="KW-0808">Transferase</keyword>
<dbReference type="InterPro" id="IPR023346">
    <property type="entry name" value="Lysozyme-like_dom_sf"/>
</dbReference>
<evidence type="ECO:0000259" key="20">
    <source>
        <dbReference type="Pfam" id="PF00905"/>
    </source>
</evidence>
<evidence type="ECO:0000313" key="23">
    <source>
        <dbReference type="Proteomes" id="UP000324324"/>
    </source>
</evidence>
<dbReference type="GO" id="GO:0008360">
    <property type="term" value="P:regulation of cell shape"/>
    <property type="evidence" value="ECO:0007669"/>
    <property type="project" value="UniProtKB-KW"/>
</dbReference>
<dbReference type="Gene3D" id="3.40.710.10">
    <property type="entry name" value="DD-peptidase/beta-lactamase superfamily"/>
    <property type="match status" value="1"/>
</dbReference>
<keyword evidence="6" id="KW-0121">Carboxypeptidase</keyword>
<evidence type="ECO:0000256" key="6">
    <source>
        <dbReference type="ARBA" id="ARBA00022645"/>
    </source>
</evidence>